<reference evidence="1 2" key="1">
    <citation type="submission" date="2018-07" db="EMBL/GenBank/DDBJ databases">
        <title>Genomic Encyclopedia of Type Strains, Phase IV (KMG-IV): sequencing the most valuable type-strain genomes for metagenomic binning, comparative biology and taxonomic classification.</title>
        <authorList>
            <person name="Goeker M."/>
        </authorList>
    </citation>
    <scope>NUCLEOTIDE SEQUENCE [LARGE SCALE GENOMIC DNA]</scope>
    <source>
        <strain evidence="1 2">DSM 44290</strain>
    </source>
</reference>
<dbReference type="Proteomes" id="UP000254869">
    <property type="component" value="Unassembled WGS sequence"/>
</dbReference>
<evidence type="ECO:0000313" key="1">
    <source>
        <dbReference type="EMBL" id="RDI69331.1"/>
    </source>
</evidence>
<name>A0A370IGR9_9NOCA</name>
<keyword evidence="2" id="KW-1185">Reference proteome</keyword>
<evidence type="ECO:0000313" key="2">
    <source>
        <dbReference type="Proteomes" id="UP000254869"/>
    </source>
</evidence>
<dbReference type="EMBL" id="QQBC01000001">
    <property type="protein sequence ID" value="RDI69331.1"/>
    <property type="molecule type" value="Genomic_DNA"/>
</dbReference>
<gene>
    <name evidence="1" type="ORF">DFR76_101869</name>
</gene>
<accession>A0A370IGR9</accession>
<sequence length="58" mass="6668">MMYIFDCTLDPGPLTPEQAHEAMQIHMCCTVDDCRVRRRARHILVEGGHMVLDERATP</sequence>
<proteinExistence type="predicted"/>
<organism evidence="1 2">
    <name type="scientific">Nocardia pseudobrasiliensis</name>
    <dbReference type="NCBI Taxonomy" id="45979"/>
    <lineage>
        <taxon>Bacteria</taxon>
        <taxon>Bacillati</taxon>
        <taxon>Actinomycetota</taxon>
        <taxon>Actinomycetes</taxon>
        <taxon>Mycobacteriales</taxon>
        <taxon>Nocardiaceae</taxon>
        <taxon>Nocardia</taxon>
    </lineage>
</organism>
<comment type="caution">
    <text evidence="1">The sequence shown here is derived from an EMBL/GenBank/DDBJ whole genome shotgun (WGS) entry which is preliminary data.</text>
</comment>
<protein>
    <submittedName>
        <fullName evidence="1">Uncharacterized protein</fullName>
    </submittedName>
</protein>
<dbReference type="AlphaFoldDB" id="A0A370IGR9"/>